<sequence>MQSDGNASVLCGRGQDLGRRGVEIGRRGAAKEDASREDAAERRGEGADEVAPGDEAEAEIPDGGRAGRGGGDPPVRGERSVRSAPIGRRRQSREGSAGRTQPAGSHGKP</sequence>
<keyword evidence="3" id="KW-1185">Reference proteome</keyword>
<dbReference type="Proteomes" id="UP000266841">
    <property type="component" value="Unassembled WGS sequence"/>
</dbReference>
<dbReference type="EMBL" id="AGNL01022845">
    <property type="protein sequence ID" value="EJK59476.1"/>
    <property type="molecule type" value="Genomic_DNA"/>
</dbReference>
<feature type="region of interest" description="Disordered" evidence="1">
    <location>
        <begin position="1"/>
        <end position="109"/>
    </location>
</feature>
<reference evidence="2 3" key="1">
    <citation type="journal article" date="2012" name="Genome Biol.">
        <title>Genome and low-iron response of an oceanic diatom adapted to chronic iron limitation.</title>
        <authorList>
            <person name="Lommer M."/>
            <person name="Specht M."/>
            <person name="Roy A.S."/>
            <person name="Kraemer L."/>
            <person name="Andreson R."/>
            <person name="Gutowska M.A."/>
            <person name="Wolf J."/>
            <person name="Bergner S.V."/>
            <person name="Schilhabel M.B."/>
            <person name="Klostermeier U.C."/>
            <person name="Beiko R.G."/>
            <person name="Rosenstiel P."/>
            <person name="Hippler M."/>
            <person name="Laroche J."/>
        </authorList>
    </citation>
    <scope>NUCLEOTIDE SEQUENCE [LARGE SCALE GENOMIC DNA]</scope>
    <source>
        <strain evidence="2 3">CCMP1005</strain>
    </source>
</reference>
<gene>
    <name evidence="2" type="ORF">THAOC_20296</name>
</gene>
<name>K0SEV1_THAOC</name>
<feature type="compositionally biased region" description="Acidic residues" evidence="1">
    <location>
        <begin position="47"/>
        <end position="60"/>
    </location>
</feature>
<dbReference type="AlphaFoldDB" id="K0SEV1"/>
<feature type="compositionally biased region" description="Basic and acidic residues" evidence="1">
    <location>
        <begin position="16"/>
        <end position="46"/>
    </location>
</feature>
<evidence type="ECO:0000256" key="1">
    <source>
        <dbReference type="SAM" id="MobiDB-lite"/>
    </source>
</evidence>
<comment type="caution">
    <text evidence="2">The sequence shown here is derived from an EMBL/GenBank/DDBJ whole genome shotgun (WGS) entry which is preliminary data.</text>
</comment>
<organism evidence="2 3">
    <name type="scientific">Thalassiosira oceanica</name>
    <name type="common">Marine diatom</name>
    <dbReference type="NCBI Taxonomy" id="159749"/>
    <lineage>
        <taxon>Eukaryota</taxon>
        <taxon>Sar</taxon>
        <taxon>Stramenopiles</taxon>
        <taxon>Ochrophyta</taxon>
        <taxon>Bacillariophyta</taxon>
        <taxon>Coscinodiscophyceae</taxon>
        <taxon>Thalassiosirophycidae</taxon>
        <taxon>Thalassiosirales</taxon>
        <taxon>Thalassiosiraceae</taxon>
        <taxon>Thalassiosira</taxon>
    </lineage>
</organism>
<proteinExistence type="predicted"/>
<accession>K0SEV1</accession>
<feature type="non-terminal residue" evidence="2">
    <location>
        <position position="109"/>
    </location>
</feature>
<protein>
    <submittedName>
        <fullName evidence="2">Uncharacterized protein</fullName>
    </submittedName>
</protein>
<evidence type="ECO:0000313" key="2">
    <source>
        <dbReference type="EMBL" id="EJK59476.1"/>
    </source>
</evidence>
<evidence type="ECO:0000313" key="3">
    <source>
        <dbReference type="Proteomes" id="UP000266841"/>
    </source>
</evidence>